<evidence type="ECO:0000313" key="9">
    <source>
        <dbReference type="Proteomes" id="UP000287687"/>
    </source>
</evidence>
<dbReference type="Pfam" id="PF05977">
    <property type="entry name" value="MFS_3"/>
    <property type="match status" value="1"/>
</dbReference>
<comment type="caution">
    <text evidence="8">The sequence shown here is derived from an EMBL/GenBank/DDBJ whole genome shotgun (WGS) entry which is preliminary data.</text>
</comment>
<dbReference type="OrthoDB" id="145388at2"/>
<evidence type="ECO:0000256" key="2">
    <source>
        <dbReference type="ARBA" id="ARBA00022448"/>
    </source>
</evidence>
<dbReference type="PANTHER" id="PTHR23513">
    <property type="entry name" value="INTEGRAL MEMBRANE EFFLUX PROTEIN-RELATED"/>
    <property type="match status" value="1"/>
</dbReference>
<evidence type="ECO:0000256" key="7">
    <source>
        <dbReference type="SAM" id="Phobius"/>
    </source>
</evidence>
<organism evidence="8 9">
    <name type="scientific">Neorhizobium lilium</name>
    <dbReference type="NCBI Taxonomy" id="2503024"/>
    <lineage>
        <taxon>Bacteria</taxon>
        <taxon>Pseudomonadati</taxon>
        <taxon>Pseudomonadota</taxon>
        <taxon>Alphaproteobacteria</taxon>
        <taxon>Hyphomicrobiales</taxon>
        <taxon>Rhizobiaceae</taxon>
        <taxon>Rhizobium/Agrobacterium group</taxon>
        <taxon>Neorhizobium</taxon>
    </lineage>
</organism>
<comment type="subcellular location">
    <subcellularLocation>
        <location evidence="1">Cell membrane</location>
        <topology evidence="1">Multi-pass membrane protein</topology>
    </subcellularLocation>
</comment>
<dbReference type="CDD" id="cd06173">
    <property type="entry name" value="MFS_MefA_like"/>
    <property type="match status" value="1"/>
</dbReference>
<keyword evidence="5 7" id="KW-1133">Transmembrane helix</keyword>
<name>A0A444LIN2_9HYPH</name>
<protein>
    <submittedName>
        <fullName evidence="8">MFS transporter</fullName>
    </submittedName>
</protein>
<dbReference type="PANTHER" id="PTHR23513:SF6">
    <property type="entry name" value="MAJOR FACILITATOR SUPERFAMILY ASSOCIATED DOMAIN-CONTAINING PROTEIN"/>
    <property type="match status" value="1"/>
</dbReference>
<keyword evidence="3" id="KW-1003">Cell membrane</keyword>
<keyword evidence="6 7" id="KW-0472">Membrane</keyword>
<accession>A0A444LIN2</accession>
<proteinExistence type="predicted"/>
<keyword evidence="9" id="KW-1185">Reference proteome</keyword>
<gene>
    <name evidence="8" type="ORF">EPK99_09970</name>
</gene>
<evidence type="ECO:0000313" key="8">
    <source>
        <dbReference type="EMBL" id="RWX78893.1"/>
    </source>
</evidence>
<dbReference type="AlphaFoldDB" id="A0A444LIN2"/>
<keyword evidence="2" id="KW-0813">Transport</keyword>
<dbReference type="Gene3D" id="1.20.1250.20">
    <property type="entry name" value="MFS general substrate transporter like domains"/>
    <property type="match status" value="1"/>
</dbReference>
<dbReference type="SUPFAM" id="SSF103473">
    <property type="entry name" value="MFS general substrate transporter"/>
    <property type="match status" value="1"/>
</dbReference>
<dbReference type="InterPro" id="IPR010290">
    <property type="entry name" value="TM_effector"/>
</dbReference>
<feature type="transmembrane region" description="Helical" evidence="7">
    <location>
        <begin position="321"/>
        <end position="338"/>
    </location>
</feature>
<evidence type="ECO:0000256" key="6">
    <source>
        <dbReference type="ARBA" id="ARBA00023136"/>
    </source>
</evidence>
<keyword evidence="4 7" id="KW-0812">Transmembrane</keyword>
<dbReference type="InterPro" id="IPR036259">
    <property type="entry name" value="MFS_trans_sf"/>
</dbReference>
<feature type="transmembrane region" description="Helical" evidence="7">
    <location>
        <begin position="182"/>
        <end position="203"/>
    </location>
</feature>
<sequence length="424" mass="45040">MQEKLGRNYWALLSANAVSNLGDGIGTVAWPWIASLMTRDPVAIALVAVAFRLPWLLFSLPAGVITDRFDRRRLVIAMDAFRCGMLLALGLAVFLTTPIEASVGGSPPTASLYWFLLGSALVVGFAEVLRDNAAQTLMPAIVPPSRLEAANGRLWSVEVLGNSLIGPPLAGILLALALPLSFFANGAGFAASAIMIYSIRGSFTPAKVDKRQHWAVEMRDGARFLWRNTLLRDMALGLGVLNAMDFMMRAALVLYAQEVLQLSSAEFGLLLTAGAVGGIAGGLCSGIVVKQVGSGGALRLTLAAICLQLAVIAVWANAAPVFVVLVIGEFMGMIWNTVTVSLRQRQVPGHMLGRVNSVYRFFGWGTIPIGIAFSGIIVNASESSLGREAALGMPFAVGAVAMAVVTVLLWRRLSDRALNNAAFE</sequence>
<feature type="transmembrane region" description="Helical" evidence="7">
    <location>
        <begin position="111"/>
        <end position="129"/>
    </location>
</feature>
<feature type="transmembrane region" description="Helical" evidence="7">
    <location>
        <begin position="235"/>
        <end position="255"/>
    </location>
</feature>
<dbReference type="Proteomes" id="UP000287687">
    <property type="component" value="Unassembled WGS sequence"/>
</dbReference>
<dbReference type="GO" id="GO:0005886">
    <property type="term" value="C:plasma membrane"/>
    <property type="evidence" value="ECO:0007669"/>
    <property type="project" value="UniProtKB-SubCell"/>
</dbReference>
<feature type="transmembrane region" description="Helical" evidence="7">
    <location>
        <begin position="296"/>
        <end position="315"/>
    </location>
</feature>
<feature type="transmembrane region" description="Helical" evidence="7">
    <location>
        <begin position="267"/>
        <end position="289"/>
    </location>
</feature>
<evidence type="ECO:0000256" key="5">
    <source>
        <dbReference type="ARBA" id="ARBA00022989"/>
    </source>
</evidence>
<feature type="transmembrane region" description="Helical" evidence="7">
    <location>
        <begin position="390"/>
        <end position="410"/>
    </location>
</feature>
<feature type="transmembrane region" description="Helical" evidence="7">
    <location>
        <begin position="9"/>
        <end position="30"/>
    </location>
</feature>
<dbReference type="RefSeq" id="WP_128442869.1">
    <property type="nucleotide sequence ID" value="NZ_SBIP01000002.1"/>
</dbReference>
<evidence type="ECO:0000256" key="4">
    <source>
        <dbReference type="ARBA" id="ARBA00022692"/>
    </source>
</evidence>
<feature type="transmembrane region" description="Helical" evidence="7">
    <location>
        <begin position="74"/>
        <end position="99"/>
    </location>
</feature>
<evidence type="ECO:0000256" key="3">
    <source>
        <dbReference type="ARBA" id="ARBA00022475"/>
    </source>
</evidence>
<dbReference type="EMBL" id="SBIP01000002">
    <property type="protein sequence ID" value="RWX78893.1"/>
    <property type="molecule type" value="Genomic_DNA"/>
</dbReference>
<reference evidence="8 9" key="1">
    <citation type="submission" date="2019-01" db="EMBL/GenBank/DDBJ databases">
        <title>The draft genome of Rhizobium sp. 24NR.</title>
        <authorList>
            <person name="Liu L."/>
            <person name="Liang L."/>
            <person name="Shi S."/>
            <person name="Xu L."/>
            <person name="Wang X."/>
            <person name="Li L."/>
            <person name="Zhang X."/>
        </authorList>
    </citation>
    <scope>NUCLEOTIDE SEQUENCE [LARGE SCALE GENOMIC DNA]</scope>
    <source>
        <strain evidence="8 9">24NR</strain>
    </source>
</reference>
<feature type="transmembrane region" description="Helical" evidence="7">
    <location>
        <begin position="154"/>
        <end position="176"/>
    </location>
</feature>
<feature type="transmembrane region" description="Helical" evidence="7">
    <location>
        <begin position="358"/>
        <end position="378"/>
    </location>
</feature>
<evidence type="ECO:0000256" key="1">
    <source>
        <dbReference type="ARBA" id="ARBA00004651"/>
    </source>
</evidence>
<feature type="transmembrane region" description="Helical" evidence="7">
    <location>
        <begin position="42"/>
        <end position="62"/>
    </location>
</feature>